<dbReference type="EMBL" id="BBVC01000017">
    <property type="protein sequence ID" value="GAO97782.1"/>
    <property type="molecule type" value="Genomic_DNA"/>
</dbReference>
<name>A0A0K8MBE3_9PROT</name>
<accession>A0A0K8MBE3</accession>
<dbReference type="Proteomes" id="UP000036771">
    <property type="component" value="Unassembled WGS sequence"/>
</dbReference>
<dbReference type="STRING" id="1629334.Cva_00422"/>
<keyword evidence="2" id="KW-1185">Reference proteome</keyword>
<dbReference type="OrthoDB" id="8480706at2"/>
<gene>
    <name evidence="1" type="ORF">Cva_00422</name>
</gene>
<evidence type="ECO:0000313" key="2">
    <source>
        <dbReference type="Proteomes" id="UP000036771"/>
    </source>
</evidence>
<dbReference type="AlphaFoldDB" id="A0A0K8MBE3"/>
<dbReference type="Pfam" id="PF05309">
    <property type="entry name" value="TraE"/>
    <property type="match status" value="1"/>
</dbReference>
<sequence length="186" mass="21612">MNLKHFSHTLSRMIKQRNFSALVTVVLLASNLLLCVKVVNQDDHWVIIPWPETDRRLPLSRHNLTDRYLIDWADGLTSRLLTMNPQTADQRLYEFLLITESSGTIEAKLKKQVETLKSENISTAFYPREYAVKKDARQVWVTGDFHTFFGKDKNPVIQKRTVVLTYSTNGKGCILVKHFFYEGEHD</sequence>
<comment type="caution">
    <text evidence="1">The sequence shown here is derived from an EMBL/GenBank/DDBJ whole genome shotgun (WGS) entry which is preliminary data.</text>
</comment>
<dbReference type="InterPro" id="IPR007973">
    <property type="entry name" value="Pilus_assembly_TraE"/>
</dbReference>
<evidence type="ECO:0000313" key="1">
    <source>
        <dbReference type="EMBL" id="GAO97782.1"/>
    </source>
</evidence>
<proteinExistence type="predicted"/>
<reference evidence="1 2" key="1">
    <citation type="submission" date="2015-03" db="EMBL/GenBank/DDBJ databases">
        <title>Caedibacter varicaedens, whole genome shotgun sequence.</title>
        <authorList>
            <person name="Suzuki H."/>
            <person name="Dapper A.L."/>
            <person name="Gibson A.K."/>
            <person name="Jackson C."/>
            <person name="Lee H."/>
            <person name="Pejaver V.R."/>
            <person name="Doak T."/>
            <person name="Lynch M."/>
        </authorList>
    </citation>
    <scope>NUCLEOTIDE SEQUENCE [LARGE SCALE GENOMIC DNA]</scope>
</reference>
<organism evidence="1 2">
    <name type="scientific">Caedimonas varicaedens</name>
    <dbReference type="NCBI Taxonomy" id="1629334"/>
    <lineage>
        <taxon>Bacteria</taxon>
        <taxon>Pseudomonadati</taxon>
        <taxon>Pseudomonadota</taxon>
        <taxon>Alphaproteobacteria</taxon>
        <taxon>Holosporales</taxon>
        <taxon>Caedimonadaceae</taxon>
        <taxon>Caedimonas</taxon>
    </lineage>
</organism>
<protein>
    <submittedName>
        <fullName evidence="1">TraE protein</fullName>
    </submittedName>
</protein>